<dbReference type="PANTHER" id="PTHR12802">
    <property type="entry name" value="SWI/SNF COMPLEX-RELATED"/>
    <property type="match status" value="1"/>
</dbReference>
<dbReference type="Pfam" id="PF04433">
    <property type="entry name" value="SWIRM"/>
    <property type="match status" value="1"/>
</dbReference>
<sequence length="537" mass="60448">MTDTPDVDMKENGVNGTQELTAEEKARREQLEATDPGALQQMIEEKARAYLAKQTHRVIIPSYAAWFDRQSINEVEKKSLPEFFNGRNRTKTPQVYREYRDFMVDTYRLDPTEYLTVTACRRNLAGDVCTIMRVHAFLEQWGLINYQIDPETRPSLLTPQFTGHFQVVLDTPRGLQPFTPAEGSKSSEGEVEDSITDKKLEQSAKQSKDKDVIPVNLELRRNIYDSAADAGALVDEKTRKYSSVSQRTYNCYTCGEDTTSVRFYNLQSKQSTGALCFKHGFFPSNFNSSDFVKLEQSQNAGSNWTEQEVLLLLEGVEMYENDWDSIAYHVGTRTREACVIKFLQLPIEDPYLIKNAANKGGDGPQETDKGVTSILKTLHKLQKSLTNANGSSDLSSRAAELAKQEADHQSKLTSSLVEAQLRKFELKMKKFEEMEAILNEERRSLERARQRLYLDRLSLNGQAQAVVDKLKEAAELGPHSEDAIALAEEAKQLAAKDPKLSVVTGDGGEGRLGKIVPKPALKPLSIDTPQTFKLWTP</sequence>
<dbReference type="InterPro" id="IPR001005">
    <property type="entry name" value="SANT/Myb"/>
</dbReference>
<dbReference type="FunFam" id="1.10.10.10:FF:000020">
    <property type="entry name" value="SWI/SNF complex subunit SMARCC2 isoform c"/>
    <property type="match status" value="1"/>
</dbReference>
<dbReference type="PROSITE" id="PS51293">
    <property type="entry name" value="SANT"/>
    <property type="match status" value="1"/>
</dbReference>
<dbReference type="InterPro" id="IPR032451">
    <property type="entry name" value="SMARCC_C"/>
</dbReference>
<dbReference type="GO" id="GO:0042393">
    <property type="term" value="F:histone binding"/>
    <property type="evidence" value="ECO:0007669"/>
    <property type="project" value="TreeGrafter"/>
</dbReference>
<feature type="coiled-coil region" evidence="5">
    <location>
        <begin position="421"/>
        <end position="451"/>
    </location>
</feature>
<proteinExistence type="predicted"/>
<dbReference type="EMBL" id="HG937693">
    <property type="protein sequence ID" value="CDP35145.1"/>
    <property type="molecule type" value="Genomic_DNA"/>
</dbReference>
<evidence type="ECO:0000313" key="11">
    <source>
        <dbReference type="EMBL" id="CDP35145.1"/>
    </source>
</evidence>
<dbReference type="PhylomeDB" id="A0A060T228"/>
<feature type="domain" description="SANT" evidence="9">
    <location>
        <begin position="299"/>
        <end position="350"/>
    </location>
</feature>
<dbReference type="SMART" id="SM00717">
    <property type="entry name" value="SANT"/>
    <property type="match status" value="1"/>
</dbReference>
<keyword evidence="1" id="KW-0805">Transcription regulation</keyword>
<keyword evidence="5" id="KW-0175">Coiled coil</keyword>
<dbReference type="InterPro" id="IPR017884">
    <property type="entry name" value="SANT_dom"/>
</dbReference>
<feature type="compositionally biased region" description="Basic and acidic residues" evidence="6">
    <location>
        <begin position="195"/>
        <end position="207"/>
    </location>
</feature>
<dbReference type="GO" id="GO:0003677">
    <property type="term" value="F:DNA binding"/>
    <property type="evidence" value="ECO:0007669"/>
    <property type="project" value="UniProtKB-KW"/>
</dbReference>
<dbReference type="GO" id="GO:0016514">
    <property type="term" value="C:SWI/SNF complex"/>
    <property type="evidence" value="ECO:0007669"/>
    <property type="project" value="TreeGrafter"/>
</dbReference>
<dbReference type="InterPro" id="IPR017930">
    <property type="entry name" value="Myb_dom"/>
</dbReference>
<dbReference type="InterPro" id="IPR007526">
    <property type="entry name" value="SWIRM"/>
</dbReference>
<evidence type="ECO:0000256" key="4">
    <source>
        <dbReference type="ARBA" id="ARBA00023242"/>
    </source>
</evidence>
<evidence type="ECO:0000256" key="6">
    <source>
        <dbReference type="SAM" id="MobiDB-lite"/>
    </source>
</evidence>
<feature type="domain" description="Myb-like" evidence="7">
    <location>
        <begin position="296"/>
        <end position="346"/>
    </location>
</feature>
<feature type="domain" description="HTH myb-type" evidence="10">
    <location>
        <begin position="303"/>
        <end position="338"/>
    </location>
</feature>
<dbReference type="PANTHER" id="PTHR12802:SF41">
    <property type="entry name" value="BRAHMA ASSOCIATED PROTEIN 155 KDA"/>
    <property type="match status" value="1"/>
</dbReference>
<evidence type="ECO:0000259" key="7">
    <source>
        <dbReference type="PROSITE" id="PS50090"/>
    </source>
</evidence>
<feature type="compositionally biased region" description="Polar residues" evidence="6">
    <location>
        <begin position="386"/>
        <end position="395"/>
    </location>
</feature>
<evidence type="ECO:0000256" key="2">
    <source>
        <dbReference type="ARBA" id="ARBA00023125"/>
    </source>
</evidence>
<reference evidence="11" key="1">
    <citation type="submission" date="2014-02" db="EMBL/GenBank/DDBJ databases">
        <authorList>
            <person name="Genoscope - CEA"/>
        </authorList>
    </citation>
    <scope>NUCLEOTIDE SEQUENCE</scope>
    <source>
        <strain evidence="11">LS3</strain>
    </source>
</reference>
<dbReference type="InterPro" id="IPR036388">
    <property type="entry name" value="WH-like_DNA-bd_sf"/>
</dbReference>
<feature type="compositionally biased region" description="Basic and acidic residues" evidence="6">
    <location>
        <begin position="22"/>
        <end position="31"/>
    </location>
</feature>
<feature type="region of interest" description="Disordered" evidence="6">
    <location>
        <begin position="176"/>
        <end position="207"/>
    </location>
</feature>
<protein>
    <submittedName>
        <fullName evidence="11">ARAD1C28600p</fullName>
    </submittedName>
</protein>
<reference evidence="11" key="2">
    <citation type="submission" date="2014-06" db="EMBL/GenBank/DDBJ databases">
        <title>The complete genome of Blastobotrys (Arxula) adeninivorans LS3 - a yeast of biotechnological interest.</title>
        <authorList>
            <person name="Kunze G."/>
            <person name="Gaillardin C."/>
            <person name="Czernicka M."/>
            <person name="Durrens P."/>
            <person name="Martin T."/>
            <person name="Boer E."/>
            <person name="Gabaldon T."/>
            <person name="Cruz J."/>
            <person name="Talla E."/>
            <person name="Marck C."/>
            <person name="Goffeau A."/>
            <person name="Barbe V."/>
            <person name="Baret P."/>
            <person name="Baronian K."/>
            <person name="Beier S."/>
            <person name="Bleykasten C."/>
            <person name="Bode R."/>
            <person name="Casaregola S."/>
            <person name="Despons L."/>
            <person name="Fairhead C."/>
            <person name="Giersberg M."/>
            <person name="Gierski P."/>
            <person name="Hahnel U."/>
            <person name="Hartmann A."/>
            <person name="Jankowska D."/>
            <person name="Jubin C."/>
            <person name="Jung P."/>
            <person name="Lafontaine I."/>
            <person name="Leh-Louis V."/>
            <person name="Lemaire M."/>
            <person name="Marcet-Houben M."/>
            <person name="Mascher M."/>
            <person name="Morel G."/>
            <person name="Richard G.-F."/>
            <person name="Riechen J."/>
            <person name="Sacerdot C."/>
            <person name="Sarkar A."/>
            <person name="Savel G."/>
            <person name="Schacherer J."/>
            <person name="Sherman D."/>
            <person name="Straub M.-L."/>
            <person name="Stein N."/>
            <person name="Thierry A."/>
            <person name="Trautwein-Schult A."/>
            <person name="Westhof E."/>
            <person name="Worch S."/>
            <person name="Dujon B."/>
            <person name="Souciet J.-L."/>
            <person name="Wincker P."/>
            <person name="Scholz U."/>
            <person name="Neuveglise N."/>
        </authorList>
    </citation>
    <scope>NUCLEOTIDE SEQUENCE</scope>
    <source>
        <strain evidence="11">LS3</strain>
    </source>
</reference>
<evidence type="ECO:0000259" key="10">
    <source>
        <dbReference type="PROSITE" id="PS51294"/>
    </source>
</evidence>
<dbReference type="PROSITE" id="PS50090">
    <property type="entry name" value="MYB_LIKE"/>
    <property type="match status" value="1"/>
</dbReference>
<dbReference type="FunFam" id="1.10.10.60:FF:000014">
    <property type="entry name" value="SWI/SNF complex subunit SMARCC2 isoform C"/>
    <property type="match status" value="1"/>
</dbReference>
<keyword evidence="2" id="KW-0238">DNA-binding</keyword>
<accession>A0A060T228</accession>
<dbReference type="PROSITE" id="PS51294">
    <property type="entry name" value="HTH_MYB"/>
    <property type="match status" value="1"/>
</dbReference>
<dbReference type="SUPFAM" id="SSF46689">
    <property type="entry name" value="Homeodomain-like"/>
    <property type="match status" value="2"/>
</dbReference>
<dbReference type="CDD" id="cd00167">
    <property type="entry name" value="SANT"/>
    <property type="match status" value="1"/>
</dbReference>
<dbReference type="Gene3D" id="1.10.10.60">
    <property type="entry name" value="Homeodomain-like"/>
    <property type="match status" value="1"/>
</dbReference>
<keyword evidence="4" id="KW-0539">Nucleus</keyword>
<dbReference type="GO" id="GO:0006338">
    <property type="term" value="P:chromatin remodeling"/>
    <property type="evidence" value="ECO:0007669"/>
    <property type="project" value="UniProtKB-ARBA"/>
</dbReference>
<evidence type="ECO:0000256" key="3">
    <source>
        <dbReference type="ARBA" id="ARBA00023163"/>
    </source>
</evidence>
<dbReference type="PROSITE" id="PS50934">
    <property type="entry name" value="SWIRM"/>
    <property type="match status" value="1"/>
</dbReference>
<dbReference type="AlphaFoldDB" id="A0A060T228"/>
<dbReference type="GO" id="GO:0045893">
    <property type="term" value="P:positive regulation of DNA-templated transcription"/>
    <property type="evidence" value="ECO:0007669"/>
    <property type="project" value="TreeGrafter"/>
</dbReference>
<feature type="region of interest" description="Disordered" evidence="6">
    <location>
        <begin position="1"/>
        <end position="32"/>
    </location>
</feature>
<dbReference type="InterPro" id="IPR009057">
    <property type="entry name" value="Homeodomain-like_sf"/>
</dbReference>
<evidence type="ECO:0000259" key="9">
    <source>
        <dbReference type="PROSITE" id="PS51293"/>
    </source>
</evidence>
<organism evidence="11">
    <name type="scientific">Blastobotrys adeninivorans</name>
    <name type="common">Yeast</name>
    <name type="synonym">Arxula adeninivorans</name>
    <dbReference type="NCBI Taxonomy" id="409370"/>
    <lineage>
        <taxon>Eukaryota</taxon>
        <taxon>Fungi</taxon>
        <taxon>Dikarya</taxon>
        <taxon>Ascomycota</taxon>
        <taxon>Saccharomycotina</taxon>
        <taxon>Dipodascomycetes</taxon>
        <taxon>Dipodascales</taxon>
        <taxon>Trichomonascaceae</taxon>
        <taxon>Blastobotrys</taxon>
    </lineage>
</organism>
<evidence type="ECO:0000256" key="5">
    <source>
        <dbReference type="SAM" id="Coils"/>
    </source>
</evidence>
<dbReference type="Pfam" id="PF00249">
    <property type="entry name" value="Myb_DNA-binding"/>
    <property type="match status" value="1"/>
</dbReference>
<feature type="domain" description="SWIRM" evidence="8">
    <location>
        <begin position="58"/>
        <end position="155"/>
    </location>
</feature>
<evidence type="ECO:0000256" key="1">
    <source>
        <dbReference type="ARBA" id="ARBA00023015"/>
    </source>
</evidence>
<dbReference type="Pfam" id="PF16495">
    <property type="entry name" value="SWIRM-assoc_1"/>
    <property type="match status" value="1"/>
</dbReference>
<keyword evidence="3" id="KW-0804">Transcription</keyword>
<feature type="compositionally biased region" description="Basic and acidic residues" evidence="6">
    <location>
        <begin position="400"/>
        <end position="409"/>
    </location>
</feature>
<evidence type="ECO:0000259" key="8">
    <source>
        <dbReference type="PROSITE" id="PS50934"/>
    </source>
</evidence>
<feature type="region of interest" description="Disordered" evidence="6">
    <location>
        <begin position="386"/>
        <end position="409"/>
    </location>
</feature>
<name>A0A060T228_BLAAD</name>
<dbReference type="Gene3D" id="1.10.10.10">
    <property type="entry name" value="Winged helix-like DNA-binding domain superfamily/Winged helix DNA-binding domain"/>
    <property type="match status" value="1"/>
</dbReference>
<gene>
    <name evidence="11" type="ORF">GNLVRS02_ARAD1C28600g</name>
</gene>